<evidence type="ECO:0000313" key="1">
    <source>
        <dbReference type="EMBL" id="SEP03264.1"/>
    </source>
</evidence>
<evidence type="ECO:0000313" key="2">
    <source>
        <dbReference type="Proteomes" id="UP000198847"/>
    </source>
</evidence>
<keyword evidence="2" id="KW-1185">Reference proteome</keyword>
<dbReference type="Proteomes" id="UP000198847">
    <property type="component" value="Unassembled WGS sequence"/>
</dbReference>
<dbReference type="AlphaFoldDB" id="A0A1H8UK79"/>
<dbReference type="EMBL" id="FODY01000009">
    <property type="protein sequence ID" value="SEP03264.1"/>
    <property type="molecule type" value="Genomic_DNA"/>
</dbReference>
<proteinExistence type="predicted"/>
<dbReference type="SUPFAM" id="SSF52980">
    <property type="entry name" value="Restriction endonuclease-like"/>
    <property type="match status" value="1"/>
</dbReference>
<dbReference type="RefSeq" id="WP_091746020.1">
    <property type="nucleotide sequence ID" value="NZ_FODY01000009.1"/>
</dbReference>
<dbReference type="OrthoDB" id="9797274at2"/>
<reference evidence="1 2" key="1">
    <citation type="submission" date="2016-10" db="EMBL/GenBank/DDBJ databases">
        <authorList>
            <person name="de Groot N.N."/>
        </authorList>
    </citation>
    <scope>NUCLEOTIDE SEQUENCE [LARGE SCALE GENOMIC DNA]</scope>
    <source>
        <strain evidence="1 2">DSM 13305</strain>
    </source>
</reference>
<gene>
    <name evidence="1" type="ORF">SAMN04490178_1091</name>
</gene>
<organism evidence="1 2">
    <name type="scientific">Propionispora vibrioides</name>
    <dbReference type="NCBI Taxonomy" id="112903"/>
    <lineage>
        <taxon>Bacteria</taxon>
        <taxon>Bacillati</taxon>
        <taxon>Bacillota</taxon>
        <taxon>Negativicutes</taxon>
        <taxon>Selenomonadales</taxon>
        <taxon>Sporomusaceae</taxon>
        <taxon>Propionispora</taxon>
    </lineage>
</organism>
<dbReference type="InterPro" id="IPR011335">
    <property type="entry name" value="Restrct_endonuc-II-like"/>
</dbReference>
<accession>A0A1H8UK79</accession>
<sequence>MAVSLMGNNRRLTASSDNRNVLVTIDDRLIRPNGRASYSIDHFQQNIVQMNINLFSLVYLIGTVQVRRLSPSNRDKFYDFEYILSYLKRDPELKVEISLIRTERGSEVLRQASEDLGVGLAAIVADQLYGIRLNTLRRILTSGLRPDFTCFTHNNEELVIESKGTCTHIDEATIQHAQEQKGTANCNISIVSISRFQENTISEVEFLDPPTNDACDNLETRIRIAMAEHYASVFSLIGQAELSRYFLHMKNRLLYDTQFPEFEEKTYLFTKIKNRYTKLNIQNKIYYGRIEQIDKELHRFSGIDERLLTINEFWSFEEYREDTEFVEDNNTYYIFRDGLCIIDIKNLRPFKKKVKGRIKNIQESTKITDVDHMNIINFENYIKYVFSINGWDVEHGNENFDLGWDLIVKKADKKYGVELKLASKPQREFSFDAVIKPRKGTFNKLILITNRELKNYVKFRNIDNIVIIDRPILRQIIEDSTYLSRII</sequence>
<protein>
    <submittedName>
        <fullName evidence="1">Uncharacterized protein</fullName>
    </submittedName>
</protein>
<name>A0A1H8UK79_9FIRM</name>